<reference evidence="2 3" key="1">
    <citation type="submission" date="2018-08" db="EMBL/GenBank/DDBJ databases">
        <authorList>
            <person name="Khan S.A."/>
            <person name="Jeon C.O."/>
            <person name="Chun B.H."/>
            <person name="Jeong S.E."/>
        </authorList>
    </citation>
    <scope>NUCLEOTIDE SEQUENCE [LARGE SCALE GENOMIC DNA]</scope>
    <source>
        <strain evidence="2 3">S-16</strain>
    </source>
</reference>
<comment type="similarity">
    <text evidence="1">Belongs to the peptidase S58 family.</text>
</comment>
<gene>
    <name evidence="2" type="ORF">DZC73_03205</name>
</gene>
<dbReference type="Pfam" id="PF03576">
    <property type="entry name" value="Peptidase_S58"/>
    <property type="match status" value="1"/>
</dbReference>
<dbReference type="InterPro" id="IPR005321">
    <property type="entry name" value="Peptidase_S58_DmpA"/>
</dbReference>
<reference evidence="2 3" key="2">
    <citation type="submission" date="2018-12" db="EMBL/GenBank/DDBJ databases">
        <title>Rhizobacter gummiphilus sp. nov., a rubber-degrading bacterium isolated from the soil of a botanical garden in Japan.</title>
        <authorList>
            <person name="Shunsuke S.S."/>
        </authorList>
    </citation>
    <scope>NUCLEOTIDE SEQUENCE [LARGE SCALE GENOMIC DNA]</scope>
    <source>
        <strain evidence="2 3">S-16</strain>
    </source>
</reference>
<dbReference type="AlphaFoldDB" id="A0A3N7HUQ7"/>
<name>A0A3N7HUQ7_9BURK</name>
<dbReference type="EMBL" id="QUSW01000001">
    <property type="protein sequence ID" value="RQP26067.1"/>
    <property type="molecule type" value="Genomic_DNA"/>
</dbReference>
<keyword evidence="3" id="KW-1185">Reference proteome</keyword>
<dbReference type="GO" id="GO:0004177">
    <property type="term" value="F:aminopeptidase activity"/>
    <property type="evidence" value="ECO:0007669"/>
    <property type="project" value="TreeGrafter"/>
</dbReference>
<dbReference type="CDD" id="cd02252">
    <property type="entry name" value="nylC_like"/>
    <property type="match status" value="1"/>
</dbReference>
<evidence type="ECO:0000313" key="2">
    <source>
        <dbReference type="EMBL" id="RQP26067.1"/>
    </source>
</evidence>
<evidence type="ECO:0000313" key="3">
    <source>
        <dbReference type="Proteomes" id="UP000267464"/>
    </source>
</evidence>
<dbReference type="PANTHER" id="PTHR36512">
    <property type="entry name" value="D-AMINOPEPTIDASE"/>
    <property type="match status" value="1"/>
</dbReference>
<dbReference type="Proteomes" id="UP000267464">
    <property type="component" value="Unassembled WGS sequence"/>
</dbReference>
<dbReference type="Gene3D" id="3.60.70.12">
    <property type="entry name" value="L-amino peptidase D-ALA esterase/amidase"/>
    <property type="match status" value="1"/>
</dbReference>
<evidence type="ECO:0000256" key="1">
    <source>
        <dbReference type="ARBA" id="ARBA00007068"/>
    </source>
</evidence>
<comment type="caution">
    <text evidence="2">The sequence shown here is derived from an EMBL/GenBank/DDBJ whole genome shotgun (WGS) entry which is preliminary data.</text>
</comment>
<sequence length="331" mass="32716">MRAMSAGSITDVAGLLCGHFTDTRRPTGCTVVIAPEGAVGGVDVRGAAPGTRETDLLSPLNSVDVVHAVMLAGGSAFGLDASAGAMCWLEERGIGVQAGPVRVPIVASAILFDLMMGDPSIRPDAAAGYAACVAAGTDAPAEGSVGAGTGAACGKLFGIERGMKSGIGCASITLHGVTVAAMVAVNATGDVVDPSTGRIVAGVRSDDGRTIVGGARAILDGQLPRHLQIAAATTLGIVATDAALTKLDANRLARIAHDGLARSIVPVHTPVDGDTVFALATGKANASLPPTVMGVLAVEVTARAVLRAVQAATPVSGAGVPSLPCARDLPL</sequence>
<dbReference type="SUPFAM" id="SSF56266">
    <property type="entry name" value="DmpA/ArgJ-like"/>
    <property type="match status" value="1"/>
</dbReference>
<dbReference type="OrthoDB" id="9808347at2"/>
<dbReference type="InterPro" id="IPR016117">
    <property type="entry name" value="ArgJ-like_dom_sf"/>
</dbReference>
<proteinExistence type="inferred from homology"/>
<dbReference type="PANTHER" id="PTHR36512:SF3">
    <property type="entry name" value="BLR5678 PROTEIN"/>
    <property type="match status" value="1"/>
</dbReference>
<organism evidence="2 3">
    <name type="scientific">Piscinibacter terrae</name>
    <dbReference type="NCBI Taxonomy" id="2496871"/>
    <lineage>
        <taxon>Bacteria</taxon>
        <taxon>Pseudomonadati</taxon>
        <taxon>Pseudomonadota</taxon>
        <taxon>Betaproteobacteria</taxon>
        <taxon>Burkholderiales</taxon>
        <taxon>Sphaerotilaceae</taxon>
        <taxon>Piscinibacter</taxon>
    </lineage>
</organism>
<protein>
    <submittedName>
        <fullName evidence="2">Peptidase S58 family protein</fullName>
    </submittedName>
</protein>
<accession>A0A3N7HUQ7</accession>